<keyword evidence="1" id="KW-0812">Transmembrane</keyword>
<dbReference type="OrthoDB" id="6572371at2759"/>
<reference evidence="2 3" key="1">
    <citation type="submission" date="2013-11" db="EMBL/GenBank/DDBJ databases">
        <title>Genome sequencing of Stegodyphus mimosarum.</title>
        <authorList>
            <person name="Bechsgaard J."/>
        </authorList>
    </citation>
    <scope>NUCLEOTIDE SEQUENCE [LARGE SCALE GENOMIC DNA]</scope>
</reference>
<dbReference type="Proteomes" id="UP000054359">
    <property type="component" value="Unassembled WGS sequence"/>
</dbReference>
<name>A0A087T1Y3_STEMI</name>
<feature type="non-terminal residue" evidence="2">
    <location>
        <position position="162"/>
    </location>
</feature>
<protein>
    <submittedName>
        <fullName evidence="2">Uncharacterized protein</fullName>
    </submittedName>
</protein>
<keyword evidence="1" id="KW-0472">Membrane</keyword>
<feature type="transmembrane region" description="Helical" evidence="1">
    <location>
        <begin position="63"/>
        <end position="87"/>
    </location>
</feature>
<keyword evidence="3" id="KW-1185">Reference proteome</keyword>
<dbReference type="OMA" id="LILWVWM"/>
<dbReference type="PANTHER" id="PTHR36694:SF11">
    <property type="entry name" value="LP21121P-RELATED"/>
    <property type="match status" value="1"/>
</dbReference>
<evidence type="ECO:0000256" key="1">
    <source>
        <dbReference type="SAM" id="Phobius"/>
    </source>
</evidence>
<sequence length="162" mass="19036">MVVLKKCYTPFMVYSWTTIKLGCYYASLYTGIFHLLFICYALYVIDGGDSDEFYSPYFELNKFGATVAGSLTIVYCFIFLCVCIMLIYGVKKENRCMFFPWMIGMAFEILLMVCIGIWFLFRYYHNPYSLLASFILWCIDGLHLYCLLCVISQYQVLKELQE</sequence>
<keyword evidence="1" id="KW-1133">Transmembrane helix</keyword>
<feature type="transmembrane region" description="Helical" evidence="1">
    <location>
        <begin position="127"/>
        <end position="151"/>
    </location>
</feature>
<feature type="transmembrane region" description="Helical" evidence="1">
    <location>
        <begin position="21"/>
        <end position="43"/>
    </location>
</feature>
<evidence type="ECO:0000313" key="3">
    <source>
        <dbReference type="Proteomes" id="UP000054359"/>
    </source>
</evidence>
<dbReference type="GO" id="GO:0035159">
    <property type="term" value="P:regulation of tube length, open tracheal system"/>
    <property type="evidence" value="ECO:0007669"/>
    <property type="project" value="TreeGrafter"/>
</dbReference>
<dbReference type="STRING" id="407821.A0A087T1Y3"/>
<accession>A0A087T1Y3</accession>
<dbReference type="EMBL" id="KK113021">
    <property type="protein sequence ID" value="KFM59122.1"/>
    <property type="molecule type" value="Genomic_DNA"/>
</dbReference>
<proteinExistence type="predicted"/>
<dbReference type="InterPro" id="IPR031720">
    <property type="entry name" value="DUF4728"/>
</dbReference>
<dbReference type="Pfam" id="PF15860">
    <property type="entry name" value="DUF4728"/>
    <property type="match status" value="1"/>
</dbReference>
<evidence type="ECO:0000313" key="2">
    <source>
        <dbReference type="EMBL" id="KFM59122.1"/>
    </source>
</evidence>
<dbReference type="PANTHER" id="PTHR36694">
    <property type="entry name" value="PASIFLORA 1, ISOFORM A-RELATED"/>
    <property type="match status" value="1"/>
</dbReference>
<organism evidence="2 3">
    <name type="scientific">Stegodyphus mimosarum</name>
    <name type="common">African social velvet spider</name>
    <dbReference type="NCBI Taxonomy" id="407821"/>
    <lineage>
        <taxon>Eukaryota</taxon>
        <taxon>Metazoa</taxon>
        <taxon>Ecdysozoa</taxon>
        <taxon>Arthropoda</taxon>
        <taxon>Chelicerata</taxon>
        <taxon>Arachnida</taxon>
        <taxon>Araneae</taxon>
        <taxon>Araneomorphae</taxon>
        <taxon>Entelegynae</taxon>
        <taxon>Eresoidea</taxon>
        <taxon>Eresidae</taxon>
        <taxon>Stegodyphus</taxon>
    </lineage>
</organism>
<dbReference type="GO" id="GO:0005886">
    <property type="term" value="C:plasma membrane"/>
    <property type="evidence" value="ECO:0007669"/>
    <property type="project" value="TreeGrafter"/>
</dbReference>
<dbReference type="AlphaFoldDB" id="A0A087T1Y3"/>
<feature type="transmembrane region" description="Helical" evidence="1">
    <location>
        <begin position="99"/>
        <end position="121"/>
    </location>
</feature>
<dbReference type="GO" id="GO:0060857">
    <property type="term" value="P:establishment of glial blood-brain barrier"/>
    <property type="evidence" value="ECO:0007669"/>
    <property type="project" value="TreeGrafter"/>
</dbReference>
<gene>
    <name evidence="2" type="ORF">X975_03206</name>
</gene>
<dbReference type="GO" id="GO:0019991">
    <property type="term" value="P:septate junction assembly"/>
    <property type="evidence" value="ECO:0007669"/>
    <property type="project" value="TreeGrafter"/>
</dbReference>